<reference evidence="1" key="1">
    <citation type="submission" date="2014-09" db="EMBL/GenBank/DDBJ databases">
        <authorList>
            <person name="Magalhaes I.L.F."/>
            <person name="Oliveira U."/>
            <person name="Santos F.R."/>
            <person name="Vidigal T.H.D.A."/>
            <person name="Brescovit A.D."/>
            <person name="Santos A.J."/>
        </authorList>
    </citation>
    <scope>NUCLEOTIDE SEQUENCE</scope>
    <source>
        <tissue evidence="1">Shoot tissue taken approximately 20 cm above the soil surface</tissue>
    </source>
</reference>
<reference evidence="1" key="2">
    <citation type="journal article" date="2015" name="Data Brief">
        <title>Shoot transcriptome of the giant reed, Arundo donax.</title>
        <authorList>
            <person name="Barrero R.A."/>
            <person name="Guerrero F.D."/>
            <person name="Moolhuijzen P."/>
            <person name="Goolsby J.A."/>
            <person name="Tidwell J."/>
            <person name="Bellgard S.E."/>
            <person name="Bellgard M.I."/>
        </authorList>
    </citation>
    <scope>NUCLEOTIDE SEQUENCE</scope>
    <source>
        <tissue evidence="1">Shoot tissue taken approximately 20 cm above the soil surface</tissue>
    </source>
</reference>
<evidence type="ECO:0000313" key="1">
    <source>
        <dbReference type="EMBL" id="JAE02143.1"/>
    </source>
</evidence>
<proteinExistence type="predicted"/>
<protein>
    <submittedName>
        <fullName evidence="1">Uncharacterized protein</fullName>
    </submittedName>
</protein>
<sequence>MLLGPLFGLLR</sequence>
<accession>A0A0A9F1K2</accession>
<organism evidence="1">
    <name type="scientific">Arundo donax</name>
    <name type="common">Giant reed</name>
    <name type="synonym">Donax arundinaceus</name>
    <dbReference type="NCBI Taxonomy" id="35708"/>
    <lineage>
        <taxon>Eukaryota</taxon>
        <taxon>Viridiplantae</taxon>
        <taxon>Streptophyta</taxon>
        <taxon>Embryophyta</taxon>
        <taxon>Tracheophyta</taxon>
        <taxon>Spermatophyta</taxon>
        <taxon>Magnoliopsida</taxon>
        <taxon>Liliopsida</taxon>
        <taxon>Poales</taxon>
        <taxon>Poaceae</taxon>
        <taxon>PACMAD clade</taxon>
        <taxon>Arundinoideae</taxon>
        <taxon>Arundineae</taxon>
        <taxon>Arundo</taxon>
    </lineage>
</organism>
<name>A0A0A9F1K2_ARUDO</name>
<dbReference type="EMBL" id="GBRH01195753">
    <property type="protein sequence ID" value="JAE02143.1"/>
    <property type="molecule type" value="Transcribed_RNA"/>
</dbReference>